<dbReference type="Pfam" id="PF08624">
    <property type="entry name" value="CRC_subunit"/>
    <property type="match status" value="1"/>
</dbReference>
<organism evidence="2 3">
    <name type="scientific">Rhizopus stolonifer</name>
    <name type="common">Rhizopus nigricans</name>
    <dbReference type="NCBI Taxonomy" id="4846"/>
    <lineage>
        <taxon>Eukaryota</taxon>
        <taxon>Fungi</taxon>
        <taxon>Fungi incertae sedis</taxon>
        <taxon>Mucoromycota</taxon>
        <taxon>Mucoromycotina</taxon>
        <taxon>Mucoromycetes</taxon>
        <taxon>Mucorales</taxon>
        <taxon>Mucorineae</taxon>
        <taxon>Rhizopodaceae</taxon>
        <taxon>Rhizopus</taxon>
    </lineage>
</organism>
<dbReference type="STRING" id="4846.A0A367KYD4"/>
<evidence type="ECO:0000313" key="3">
    <source>
        <dbReference type="Proteomes" id="UP000253551"/>
    </source>
</evidence>
<dbReference type="OrthoDB" id="5598844at2759"/>
<dbReference type="Proteomes" id="UP000253551">
    <property type="component" value="Unassembled WGS sequence"/>
</dbReference>
<dbReference type="EMBL" id="PJQM01000068">
    <property type="protein sequence ID" value="RCI06892.1"/>
    <property type="molecule type" value="Genomic_DNA"/>
</dbReference>
<proteinExistence type="predicted"/>
<keyword evidence="3" id="KW-1185">Reference proteome</keyword>
<feature type="region of interest" description="Disordered" evidence="1">
    <location>
        <begin position="1"/>
        <end position="71"/>
    </location>
</feature>
<dbReference type="AlphaFoldDB" id="A0A367KYD4"/>
<feature type="compositionally biased region" description="Basic residues" evidence="1">
    <location>
        <begin position="41"/>
        <end position="51"/>
    </location>
</feature>
<comment type="caution">
    <text evidence="2">The sequence shown here is derived from an EMBL/GenBank/DDBJ whole genome shotgun (WGS) entry which is preliminary data.</text>
</comment>
<sequence length="289" mass="32351">MLSKDSKRKRTLGEANGNDLYEESDLPMADLNAGDLETVNNKKRGRNKARKPSSGDVYSKDSSSDIDETGEEKVDEYGRLLGGREYKVPVFSLPTRGKTLFMFSKDPAVTLGYRDSFVFVKRNASLVKVQMDNAERGYLVDSNQLRPSFRTRELNAVTARSVYKQFGHRIVRNGLKGRDDYYFTEDQADAKRPNQMMKTAPVVMTATSIVSNPNTQPTAALMMGTNSLKCDPPPSGNALNWMHCAAVAARQFNSTLSSFRQSNSTHYDTLTNVYQIAKNKQFNPASRKN</sequence>
<accession>A0A367KYD4</accession>
<gene>
    <name evidence="2" type="ORF">CU098_013488</name>
</gene>
<feature type="compositionally biased region" description="Basic residues" evidence="1">
    <location>
        <begin position="1"/>
        <end position="10"/>
    </location>
</feature>
<dbReference type="InterPro" id="IPR013933">
    <property type="entry name" value="CRC_Rsc7/Swp82"/>
</dbReference>
<reference evidence="2 3" key="1">
    <citation type="journal article" date="2018" name="G3 (Bethesda)">
        <title>Phylogenetic and Phylogenomic Definition of Rhizopus Species.</title>
        <authorList>
            <person name="Gryganskyi A.P."/>
            <person name="Golan J."/>
            <person name="Dolatabadi S."/>
            <person name="Mondo S."/>
            <person name="Robb S."/>
            <person name="Idnurm A."/>
            <person name="Muszewska A."/>
            <person name="Steczkiewicz K."/>
            <person name="Masonjones S."/>
            <person name="Liao H.L."/>
            <person name="Gajdeczka M.T."/>
            <person name="Anike F."/>
            <person name="Vuek A."/>
            <person name="Anishchenko I.M."/>
            <person name="Voigt K."/>
            <person name="de Hoog G.S."/>
            <person name="Smith M.E."/>
            <person name="Heitman J."/>
            <person name="Vilgalys R."/>
            <person name="Stajich J.E."/>
        </authorList>
    </citation>
    <scope>NUCLEOTIDE SEQUENCE [LARGE SCALE GENOMIC DNA]</scope>
    <source>
        <strain evidence="2 3">LSU 92-RS-03</strain>
    </source>
</reference>
<evidence type="ECO:0000256" key="1">
    <source>
        <dbReference type="SAM" id="MobiDB-lite"/>
    </source>
</evidence>
<protein>
    <submittedName>
        <fullName evidence="2">Uncharacterized protein</fullName>
    </submittedName>
</protein>
<evidence type="ECO:0000313" key="2">
    <source>
        <dbReference type="EMBL" id="RCI06892.1"/>
    </source>
</evidence>
<name>A0A367KYD4_RHIST</name>